<dbReference type="Pfam" id="PF07690">
    <property type="entry name" value="MFS_1"/>
    <property type="match status" value="2"/>
</dbReference>
<dbReference type="GO" id="GO:0008028">
    <property type="term" value="F:monocarboxylic acid transmembrane transporter activity"/>
    <property type="evidence" value="ECO:0007669"/>
    <property type="project" value="TreeGrafter"/>
</dbReference>
<dbReference type="InterPro" id="IPR036259">
    <property type="entry name" value="MFS_trans_sf"/>
</dbReference>
<feature type="transmembrane region" description="Helical" evidence="3">
    <location>
        <begin position="454"/>
        <end position="476"/>
    </location>
</feature>
<feature type="transmembrane region" description="Helical" evidence="3">
    <location>
        <begin position="99"/>
        <end position="118"/>
    </location>
</feature>
<comment type="subcellular location">
    <subcellularLocation>
        <location evidence="1">Membrane</location>
        <topology evidence="1">Multi-pass membrane protein</topology>
    </subcellularLocation>
</comment>
<dbReference type="CDD" id="cd17352">
    <property type="entry name" value="MFS_MCT_SLC16"/>
    <property type="match status" value="1"/>
</dbReference>
<dbReference type="AlphaFoldDB" id="A0AAV0WBK0"/>
<sequence>MANKMRSKNPPEKKTPSVPVISKRPPDGGWGWFVVFGSFMIHVVTDGVTYSFGVLYTEFLDVFKESKGATAWIASLLVGVTLCSGPIASIFVNKYGCRLVTIAGAILASICLMTSVFANSLVTLYITIGIGTGLGFGMIYLPAIVSVTCYFDKYRSLATGIAVCGSGLGTFIFAPLVDYLVKGYGWKVTVAVISGLVFLCTLFGGLFRPLNAATSAADEDGDEDGEIPVLMNGAATTTVVLNIIEPPAAESQPLKNGGGSVDAATRSYDHIPNSDDDEEWRGAGHDQTEMSHDALLLSDVRRTSKSSATAAASSNAAADSTAASFGNDLDRQSRFTLSQPELIAASGCRNSCRLNTRQRNEVCYASQNLKPSANGGSGGIMYQKDIFYSGSLVNINLNRRRTISQSTNAGAYATEITNTNIESDQFSDGICCSADAKSTIKTLLDFSLLKDPVFILYTISNFLTSIGFNIPYLYLVPQAGMIGIASKHSSYLLALLGIANTLGRIILGFISDKPWINRLMVYNLCLTVCGIATMLSTYCTDILSLSLYTIVFGSTIGAYVGLTSVILVDLLGLDKLTNAFGILLMFQGIASLVGPPIAGWLFDITGSYNPAFYLSGSNIAVSGLMLFVIPYVQRQCERKELEKMTAVVNNN</sequence>
<dbReference type="InterPro" id="IPR020846">
    <property type="entry name" value="MFS_dom"/>
</dbReference>
<evidence type="ECO:0000256" key="3">
    <source>
        <dbReference type="SAM" id="Phobius"/>
    </source>
</evidence>
<keyword evidence="6" id="KW-1185">Reference proteome</keyword>
<dbReference type="GO" id="GO:0016020">
    <property type="term" value="C:membrane"/>
    <property type="evidence" value="ECO:0007669"/>
    <property type="project" value="UniProtKB-SubCell"/>
</dbReference>
<organism evidence="5 6">
    <name type="scientific">Macrosiphum euphorbiae</name>
    <name type="common">potato aphid</name>
    <dbReference type="NCBI Taxonomy" id="13131"/>
    <lineage>
        <taxon>Eukaryota</taxon>
        <taxon>Metazoa</taxon>
        <taxon>Ecdysozoa</taxon>
        <taxon>Arthropoda</taxon>
        <taxon>Hexapoda</taxon>
        <taxon>Insecta</taxon>
        <taxon>Pterygota</taxon>
        <taxon>Neoptera</taxon>
        <taxon>Paraneoptera</taxon>
        <taxon>Hemiptera</taxon>
        <taxon>Sternorrhyncha</taxon>
        <taxon>Aphidomorpha</taxon>
        <taxon>Aphidoidea</taxon>
        <taxon>Aphididae</taxon>
        <taxon>Macrosiphini</taxon>
        <taxon>Macrosiphum</taxon>
    </lineage>
</organism>
<feature type="domain" description="Major facilitator superfamily (MFS) profile" evidence="4">
    <location>
        <begin position="453"/>
        <end position="651"/>
    </location>
</feature>
<reference evidence="5 6" key="1">
    <citation type="submission" date="2023-01" db="EMBL/GenBank/DDBJ databases">
        <authorList>
            <person name="Whitehead M."/>
        </authorList>
    </citation>
    <scope>NUCLEOTIDE SEQUENCE [LARGE SCALE GENOMIC DNA]</scope>
</reference>
<feature type="transmembrane region" description="Helical" evidence="3">
    <location>
        <begin position="612"/>
        <end position="632"/>
    </location>
</feature>
<dbReference type="Proteomes" id="UP001160148">
    <property type="component" value="Unassembled WGS sequence"/>
</dbReference>
<dbReference type="InterPro" id="IPR011701">
    <property type="entry name" value="MFS"/>
</dbReference>
<evidence type="ECO:0000313" key="5">
    <source>
        <dbReference type="EMBL" id="CAI6353310.1"/>
    </source>
</evidence>
<comment type="caution">
    <text evidence="5">The sequence shown here is derived from an EMBL/GenBank/DDBJ whole genome shotgun (WGS) entry which is preliminary data.</text>
</comment>
<feature type="transmembrane region" description="Helical" evidence="3">
    <location>
        <begin position="157"/>
        <end position="176"/>
    </location>
</feature>
<protein>
    <recommendedName>
        <fullName evidence="4">Major facilitator superfamily (MFS) profile domain-containing protein</fullName>
    </recommendedName>
</protein>
<accession>A0AAV0WBK0</accession>
<dbReference type="EMBL" id="CARXXK010000002">
    <property type="protein sequence ID" value="CAI6353310.1"/>
    <property type="molecule type" value="Genomic_DNA"/>
</dbReference>
<dbReference type="InterPro" id="IPR050327">
    <property type="entry name" value="Proton-linked_MCT"/>
</dbReference>
<evidence type="ECO:0000256" key="2">
    <source>
        <dbReference type="SAM" id="MobiDB-lite"/>
    </source>
</evidence>
<evidence type="ECO:0000256" key="1">
    <source>
        <dbReference type="ARBA" id="ARBA00004141"/>
    </source>
</evidence>
<gene>
    <name evidence="5" type="ORF">MEUPH1_LOCUS9446</name>
</gene>
<dbReference type="SUPFAM" id="SSF103473">
    <property type="entry name" value="MFS general substrate transporter"/>
    <property type="match status" value="1"/>
</dbReference>
<feature type="transmembrane region" description="Helical" evidence="3">
    <location>
        <begin position="124"/>
        <end position="145"/>
    </location>
</feature>
<proteinExistence type="predicted"/>
<feature type="transmembrane region" description="Helical" evidence="3">
    <location>
        <begin position="30"/>
        <end position="52"/>
    </location>
</feature>
<dbReference type="PANTHER" id="PTHR11360">
    <property type="entry name" value="MONOCARBOXYLATE TRANSPORTER"/>
    <property type="match status" value="1"/>
</dbReference>
<feature type="transmembrane region" description="Helical" evidence="3">
    <location>
        <begin position="519"/>
        <end position="539"/>
    </location>
</feature>
<keyword evidence="3" id="KW-0812">Transmembrane</keyword>
<feature type="transmembrane region" description="Helical" evidence="3">
    <location>
        <begin position="188"/>
        <end position="207"/>
    </location>
</feature>
<feature type="transmembrane region" description="Helical" evidence="3">
    <location>
        <begin position="580"/>
        <end position="600"/>
    </location>
</feature>
<keyword evidence="3" id="KW-0472">Membrane</keyword>
<dbReference type="PROSITE" id="PS50850">
    <property type="entry name" value="MFS"/>
    <property type="match status" value="1"/>
</dbReference>
<feature type="transmembrane region" description="Helical" evidence="3">
    <location>
        <begin position="488"/>
        <end position="507"/>
    </location>
</feature>
<feature type="region of interest" description="Disordered" evidence="2">
    <location>
        <begin position="1"/>
        <end position="22"/>
    </location>
</feature>
<name>A0AAV0WBK0_9HEMI</name>
<dbReference type="FunFam" id="1.20.1250.20:FF:000398">
    <property type="entry name" value="Monocarboxylate transporter 14"/>
    <property type="match status" value="1"/>
</dbReference>
<dbReference type="PANTHER" id="PTHR11360:SF284">
    <property type="entry name" value="EG:103B4.3 PROTEIN-RELATED"/>
    <property type="match status" value="1"/>
</dbReference>
<keyword evidence="3" id="KW-1133">Transmembrane helix</keyword>
<dbReference type="Gene3D" id="1.20.1250.20">
    <property type="entry name" value="MFS general substrate transporter like domains"/>
    <property type="match status" value="2"/>
</dbReference>
<feature type="transmembrane region" description="Helical" evidence="3">
    <location>
        <begin position="545"/>
        <end position="568"/>
    </location>
</feature>
<evidence type="ECO:0000313" key="6">
    <source>
        <dbReference type="Proteomes" id="UP001160148"/>
    </source>
</evidence>
<evidence type="ECO:0000259" key="4">
    <source>
        <dbReference type="PROSITE" id="PS50850"/>
    </source>
</evidence>
<feature type="region of interest" description="Disordered" evidence="2">
    <location>
        <begin position="250"/>
        <end position="284"/>
    </location>
</feature>
<feature type="transmembrane region" description="Helical" evidence="3">
    <location>
        <begin position="72"/>
        <end position="92"/>
    </location>
</feature>